<dbReference type="AlphaFoldDB" id="A0A2T6K910"/>
<dbReference type="OrthoDB" id="7830139at2"/>
<dbReference type="InterPro" id="IPR046579">
    <property type="entry name" value="DUF6639"/>
</dbReference>
<dbReference type="RefSeq" id="WP_108387911.1">
    <property type="nucleotide sequence ID" value="NZ_QBUD01000014.1"/>
</dbReference>
<dbReference type="EMBL" id="QBUD01000014">
    <property type="protein sequence ID" value="PUB11258.1"/>
    <property type="molecule type" value="Genomic_DNA"/>
</dbReference>
<evidence type="ECO:0000313" key="2">
    <source>
        <dbReference type="EMBL" id="PUB11258.1"/>
    </source>
</evidence>
<organism evidence="2 3">
    <name type="scientific">Yoonia sediminilitoris</name>
    <dbReference type="NCBI Taxonomy" id="1286148"/>
    <lineage>
        <taxon>Bacteria</taxon>
        <taxon>Pseudomonadati</taxon>
        <taxon>Pseudomonadota</taxon>
        <taxon>Alphaproteobacteria</taxon>
        <taxon>Rhodobacterales</taxon>
        <taxon>Paracoccaceae</taxon>
        <taxon>Yoonia</taxon>
    </lineage>
</organism>
<dbReference type="Proteomes" id="UP000244523">
    <property type="component" value="Unassembled WGS sequence"/>
</dbReference>
<dbReference type="Pfam" id="PF20344">
    <property type="entry name" value="DUF6639"/>
    <property type="match status" value="1"/>
</dbReference>
<accession>A0A2T6K910</accession>
<feature type="signal peptide" evidence="1">
    <location>
        <begin position="1"/>
        <end position="20"/>
    </location>
</feature>
<comment type="caution">
    <text evidence="2">The sequence shown here is derived from an EMBL/GenBank/DDBJ whole genome shotgun (WGS) entry which is preliminary data.</text>
</comment>
<reference evidence="2 3" key="1">
    <citation type="submission" date="2018-04" db="EMBL/GenBank/DDBJ databases">
        <title>Genomic Encyclopedia of Archaeal and Bacterial Type Strains, Phase II (KMG-II): from individual species to whole genera.</title>
        <authorList>
            <person name="Goeker M."/>
        </authorList>
    </citation>
    <scope>NUCLEOTIDE SEQUENCE [LARGE SCALE GENOMIC DNA]</scope>
    <source>
        <strain evidence="2 3">DSM 29955</strain>
    </source>
</reference>
<proteinExistence type="predicted"/>
<keyword evidence="3" id="KW-1185">Reference proteome</keyword>
<evidence type="ECO:0000313" key="3">
    <source>
        <dbReference type="Proteomes" id="UP000244523"/>
    </source>
</evidence>
<feature type="chain" id="PRO_5015775407" evidence="1">
    <location>
        <begin position="21"/>
        <end position="222"/>
    </location>
</feature>
<protein>
    <submittedName>
        <fullName evidence="2">Uncharacterized protein</fullName>
    </submittedName>
</protein>
<sequence>MQLKIWLVTGFTLVALTAQAEGLQCPDLAVTVTSGDPGLSARVCEMVATSSAALAACNMPVPLPLSVTIKDRLAPACLGLYHCGEARIDLLKPAALPDALAADSVFRNIAPSVLFSSIIMHELTHASYEDAICPFPDCPTTAEYLAYAMQIRSLPPSDRATVLAMSESWGRISRDEINLVYMSLAPDRFALKSYLHLSQRDDPCAYVGQIMRGDIVLDRERP</sequence>
<name>A0A2T6K910_9RHOB</name>
<gene>
    <name evidence="2" type="ORF">C8N45_11430</name>
</gene>
<evidence type="ECO:0000256" key="1">
    <source>
        <dbReference type="SAM" id="SignalP"/>
    </source>
</evidence>
<keyword evidence="1" id="KW-0732">Signal</keyword>